<accession>A0A1B2EM04</accession>
<evidence type="ECO:0000256" key="5">
    <source>
        <dbReference type="ARBA" id="ARBA00022692"/>
    </source>
</evidence>
<feature type="transmembrane region" description="Helical" evidence="9">
    <location>
        <begin position="181"/>
        <end position="201"/>
    </location>
</feature>
<dbReference type="InterPro" id="IPR010065">
    <property type="entry name" value="AA_ABC_transptr_permease_3TM"/>
</dbReference>
<comment type="similarity">
    <text evidence="2">Belongs to the binding-protein-dependent transport system permease family. HisMQ subfamily.</text>
</comment>
<evidence type="ECO:0000256" key="3">
    <source>
        <dbReference type="ARBA" id="ARBA00022448"/>
    </source>
</evidence>
<dbReference type="GO" id="GO:0022857">
    <property type="term" value="F:transmembrane transporter activity"/>
    <property type="evidence" value="ECO:0007669"/>
    <property type="project" value="InterPro"/>
</dbReference>
<organism evidence="11">
    <name type="scientific">Microvirga ossetica</name>
    <dbReference type="NCBI Taxonomy" id="1882682"/>
    <lineage>
        <taxon>Bacteria</taxon>
        <taxon>Pseudomonadati</taxon>
        <taxon>Pseudomonadota</taxon>
        <taxon>Alphaproteobacteria</taxon>
        <taxon>Hyphomicrobiales</taxon>
        <taxon>Methylobacteriaceae</taxon>
        <taxon>Microvirga</taxon>
    </lineage>
</organism>
<dbReference type="InterPro" id="IPR043429">
    <property type="entry name" value="ArtM/GltK/GlnP/TcyL/YhdX-like"/>
</dbReference>
<dbReference type="OrthoDB" id="9787841at2"/>
<dbReference type="PANTHER" id="PTHR30614">
    <property type="entry name" value="MEMBRANE COMPONENT OF AMINO ACID ABC TRANSPORTER"/>
    <property type="match status" value="1"/>
</dbReference>
<dbReference type="InterPro" id="IPR035906">
    <property type="entry name" value="MetI-like_sf"/>
</dbReference>
<proteinExistence type="inferred from homology"/>
<dbReference type="CDD" id="cd06261">
    <property type="entry name" value="TM_PBP2"/>
    <property type="match status" value="1"/>
</dbReference>
<evidence type="ECO:0000259" key="10">
    <source>
        <dbReference type="PROSITE" id="PS50928"/>
    </source>
</evidence>
<reference evidence="11" key="1">
    <citation type="submission" date="2016-07" db="EMBL/GenBank/DDBJ databases">
        <title>Microvirga ossetica sp. nov. a new species of rhizobia isolated from root nodules of the legume species Vicia alpestris Steven originated from North Ossetia region in the Caucasus.</title>
        <authorList>
            <person name="Safronova V.I."/>
            <person name="Kuznetsova I.G."/>
            <person name="Sazanova A.L."/>
            <person name="Belimov A."/>
            <person name="Andronov E."/>
            <person name="Osledkin Y.S."/>
            <person name="Onishchuk O.P."/>
            <person name="Kurchak O.N."/>
            <person name="Shaposhnikov A.I."/>
            <person name="Willems A."/>
            <person name="Tikhonovich I.A."/>
        </authorList>
    </citation>
    <scope>NUCLEOTIDE SEQUENCE [LARGE SCALE GENOMIC DNA]</scope>
    <source>
        <strain evidence="11">V5/3M</strain>
    </source>
</reference>
<evidence type="ECO:0000256" key="7">
    <source>
        <dbReference type="ARBA" id="ARBA00022989"/>
    </source>
</evidence>
<dbReference type="NCBIfam" id="TIGR01726">
    <property type="entry name" value="HEQRo_perm_3TM"/>
    <property type="match status" value="1"/>
</dbReference>
<sequence length="221" mass="24022">MTWTQYLTPLLKGAQITVMISLTSIVLGTFLAFLAGIARTSGNRIISGAAFAYVLLFRGTPLLVQLFWFYYALPLIGISFDPITTGITVLALLTGAFGAEVVRGALLAVPQSQHEAARALNFSKSHTLWHISMPQAIIEMMPAFGNLAVQNLKDTALVSLISIADLTFQAQSLRNITLDSATIYTLTLIGYFIIALGLMVIMRFIEAKLRRGAAFPRSAHS</sequence>
<keyword evidence="8 9" id="KW-0472">Membrane</keyword>
<dbReference type="GO" id="GO:0006865">
    <property type="term" value="P:amino acid transport"/>
    <property type="evidence" value="ECO:0007669"/>
    <property type="project" value="UniProtKB-KW"/>
</dbReference>
<dbReference type="RefSeq" id="WP_099512077.1">
    <property type="nucleotide sequence ID" value="NZ_CP016616.1"/>
</dbReference>
<dbReference type="Pfam" id="PF00528">
    <property type="entry name" value="BPD_transp_1"/>
    <property type="match status" value="1"/>
</dbReference>
<feature type="domain" description="ABC transmembrane type-1" evidence="10">
    <location>
        <begin position="14"/>
        <end position="202"/>
    </location>
</feature>
<feature type="transmembrane region" description="Helical" evidence="9">
    <location>
        <begin position="50"/>
        <end position="71"/>
    </location>
</feature>
<comment type="subcellular location">
    <subcellularLocation>
        <location evidence="1">Cell inner membrane</location>
        <topology evidence="1">Multi-pass membrane protein</topology>
    </subcellularLocation>
    <subcellularLocation>
        <location evidence="9">Cell membrane</location>
        <topology evidence="9">Multi-pass membrane protein</topology>
    </subcellularLocation>
</comment>
<dbReference type="AlphaFoldDB" id="A0A1B2EM04"/>
<evidence type="ECO:0000256" key="9">
    <source>
        <dbReference type="RuleBase" id="RU363032"/>
    </source>
</evidence>
<dbReference type="EMBL" id="CP016616">
    <property type="protein sequence ID" value="ANY81008.1"/>
    <property type="molecule type" value="Genomic_DNA"/>
</dbReference>
<gene>
    <name evidence="11" type="ORF">BB934_24595</name>
</gene>
<keyword evidence="4" id="KW-1003">Cell membrane</keyword>
<feature type="transmembrane region" description="Helical" evidence="9">
    <location>
        <begin position="16"/>
        <end position="38"/>
    </location>
</feature>
<dbReference type="InterPro" id="IPR000515">
    <property type="entry name" value="MetI-like"/>
</dbReference>
<dbReference type="KEGG" id="moc:BB934_24595"/>
<feature type="transmembrane region" description="Helical" evidence="9">
    <location>
        <begin position="83"/>
        <end position="106"/>
    </location>
</feature>
<keyword evidence="6" id="KW-0029">Amino-acid transport</keyword>
<dbReference type="Gene3D" id="1.10.3720.10">
    <property type="entry name" value="MetI-like"/>
    <property type="match status" value="1"/>
</dbReference>
<evidence type="ECO:0000256" key="2">
    <source>
        <dbReference type="ARBA" id="ARBA00010072"/>
    </source>
</evidence>
<evidence type="ECO:0000256" key="6">
    <source>
        <dbReference type="ARBA" id="ARBA00022970"/>
    </source>
</evidence>
<evidence type="ECO:0000256" key="8">
    <source>
        <dbReference type="ARBA" id="ARBA00023136"/>
    </source>
</evidence>
<protein>
    <submittedName>
        <fullName evidence="11">Ectoine/hydroxyectoine ABC transporter permease subunit EhuC</fullName>
    </submittedName>
</protein>
<keyword evidence="7 9" id="KW-1133">Transmembrane helix</keyword>
<evidence type="ECO:0000256" key="1">
    <source>
        <dbReference type="ARBA" id="ARBA00004429"/>
    </source>
</evidence>
<evidence type="ECO:0000256" key="4">
    <source>
        <dbReference type="ARBA" id="ARBA00022475"/>
    </source>
</evidence>
<dbReference type="InterPro" id="IPR014342">
    <property type="entry name" value="Ectoine_EhuC"/>
</dbReference>
<dbReference type="SUPFAM" id="SSF161098">
    <property type="entry name" value="MetI-like"/>
    <property type="match status" value="1"/>
</dbReference>
<name>A0A1B2EM04_9HYPH</name>
<evidence type="ECO:0000313" key="11">
    <source>
        <dbReference type="EMBL" id="ANY81008.1"/>
    </source>
</evidence>
<keyword evidence="3 9" id="KW-0813">Transport</keyword>
<dbReference type="PROSITE" id="PS50928">
    <property type="entry name" value="ABC_TM1"/>
    <property type="match status" value="1"/>
</dbReference>
<dbReference type="GO" id="GO:0043190">
    <property type="term" value="C:ATP-binding cassette (ABC) transporter complex"/>
    <property type="evidence" value="ECO:0007669"/>
    <property type="project" value="InterPro"/>
</dbReference>
<dbReference type="PANTHER" id="PTHR30614:SF0">
    <property type="entry name" value="L-CYSTINE TRANSPORT SYSTEM PERMEASE PROTEIN TCYL"/>
    <property type="match status" value="1"/>
</dbReference>
<keyword evidence="5 9" id="KW-0812">Transmembrane</keyword>
<dbReference type="NCBIfam" id="TIGR03004">
    <property type="entry name" value="ectoine_ehuC"/>
    <property type="match status" value="1"/>
</dbReference>